<feature type="coiled-coil region" evidence="14">
    <location>
        <begin position="55"/>
        <end position="112"/>
    </location>
</feature>
<keyword evidence="9 12" id="KW-0066">ATP synthesis</keyword>
<organism evidence="15 16">
    <name type="scientific">Gloeomargarita lithophora Alchichica-D10</name>
    <dbReference type="NCBI Taxonomy" id="1188229"/>
    <lineage>
        <taxon>Bacteria</taxon>
        <taxon>Bacillati</taxon>
        <taxon>Cyanobacteriota</taxon>
        <taxon>Cyanophyceae</taxon>
        <taxon>Gloeomargaritales</taxon>
        <taxon>Gloeomargaritaceae</taxon>
        <taxon>Gloeomargarita</taxon>
    </lineage>
</organism>
<dbReference type="GO" id="GO:0016787">
    <property type="term" value="F:hydrolase activity"/>
    <property type="evidence" value="ECO:0007669"/>
    <property type="project" value="UniProtKB-KW"/>
</dbReference>
<accession>A0A1J0ABD2</accession>
<keyword evidence="14" id="KW-0175">Coiled coil</keyword>
<evidence type="ECO:0000256" key="4">
    <source>
        <dbReference type="ARBA" id="ARBA00022692"/>
    </source>
</evidence>
<evidence type="ECO:0000256" key="2">
    <source>
        <dbReference type="ARBA" id="ARBA00022448"/>
    </source>
</evidence>
<dbReference type="KEGG" id="glt:GlitD10_0921"/>
<dbReference type="InterPro" id="IPR034679">
    <property type="entry name" value="ATP_synth_b"/>
</dbReference>
<evidence type="ECO:0000256" key="9">
    <source>
        <dbReference type="ARBA" id="ARBA00023310"/>
    </source>
</evidence>
<evidence type="ECO:0000256" key="3">
    <source>
        <dbReference type="ARBA" id="ARBA00022547"/>
    </source>
</evidence>
<name>A0A1J0ABD2_9CYAN</name>
<evidence type="ECO:0000256" key="8">
    <source>
        <dbReference type="ARBA" id="ARBA00023136"/>
    </source>
</evidence>
<dbReference type="RefSeq" id="WP_071453851.1">
    <property type="nucleotide sequence ID" value="NZ_CP017675.1"/>
</dbReference>
<dbReference type="GO" id="GO:0045259">
    <property type="term" value="C:proton-transporting ATP synthase complex"/>
    <property type="evidence" value="ECO:0007669"/>
    <property type="project" value="UniProtKB-KW"/>
</dbReference>
<comment type="subcellular location">
    <subcellularLocation>
        <location evidence="12">Cellular thylakoid membrane</location>
        <topology evidence="12">Single-pass membrane protein</topology>
    </subcellularLocation>
    <subcellularLocation>
        <location evidence="11">Endomembrane system</location>
        <topology evidence="11">Single-pass membrane protein</topology>
    </subcellularLocation>
</comment>
<gene>
    <name evidence="15" type="primary">atpF-2</name>
    <name evidence="12" type="synonym">atpF2</name>
    <name evidence="12" type="synonym">atpG</name>
    <name evidence="15" type="ORF">GlitD10_0921</name>
</gene>
<dbReference type="GO" id="GO:0012505">
    <property type="term" value="C:endomembrane system"/>
    <property type="evidence" value="ECO:0007669"/>
    <property type="project" value="UniProtKB-SubCell"/>
</dbReference>
<reference evidence="15 16" key="1">
    <citation type="submission" date="2016-10" db="EMBL/GenBank/DDBJ databases">
        <title>Description of Gloeomargarita lithophora gen. nov., sp. nov., a thylakoid-bearing basal-branching cyanobacterium with intracellular carbonates, and proposal for Gloeomargaritales ord. nov.</title>
        <authorList>
            <person name="Moreira D."/>
            <person name="Tavera R."/>
            <person name="Benzerara K."/>
            <person name="Skouri-Panet F."/>
            <person name="Couradeau E."/>
            <person name="Gerard E."/>
            <person name="Loussert C."/>
            <person name="Novelo E."/>
            <person name="Zivanovic Y."/>
            <person name="Lopez-Garcia P."/>
        </authorList>
    </citation>
    <scope>NUCLEOTIDE SEQUENCE [LARGE SCALE GENOMIC DNA]</scope>
    <source>
        <strain evidence="15 16">D10</strain>
    </source>
</reference>
<evidence type="ECO:0000256" key="12">
    <source>
        <dbReference type="HAMAP-Rule" id="MF_01399"/>
    </source>
</evidence>
<protein>
    <recommendedName>
        <fullName evidence="12">ATP synthase subunit b'</fullName>
    </recommendedName>
    <alternativeName>
        <fullName evidence="12">ATP synthase F(0) sector subunit b'</fullName>
    </alternativeName>
    <alternativeName>
        <fullName evidence="12">ATPase subunit II</fullName>
    </alternativeName>
    <alternativeName>
        <fullName evidence="12">F-type ATPase subunit b'</fullName>
        <shortName evidence="12">F-ATPase subunit b'</shortName>
    </alternativeName>
</protein>
<dbReference type="Pfam" id="PF00430">
    <property type="entry name" value="ATP-synt_B"/>
    <property type="match status" value="1"/>
</dbReference>
<evidence type="ECO:0000313" key="16">
    <source>
        <dbReference type="Proteomes" id="UP000180235"/>
    </source>
</evidence>
<comment type="function">
    <text evidence="12">Component of the F(0) channel, it forms part of the peripheral stalk, linking F(1) to F(0). The b'-subunit is a diverged and duplicated form of b found in plants and photosynthetic bacteria.</text>
</comment>
<keyword evidence="4 12" id="KW-0812">Transmembrane</keyword>
<dbReference type="OrthoDB" id="426571at2"/>
<evidence type="ECO:0000256" key="5">
    <source>
        <dbReference type="ARBA" id="ARBA00022781"/>
    </source>
</evidence>
<dbReference type="STRING" id="1188229.GlitD10_0921"/>
<keyword evidence="16" id="KW-1185">Reference proteome</keyword>
<comment type="function">
    <text evidence="10 12">F(1)F(0) ATP synthase produces ATP from ADP in the presence of a proton or sodium gradient. F-type ATPases consist of two structural domains, F(1) containing the extramembraneous catalytic core and F(0) containing the membrane proton channel, linked together by a central stalk and a peripheral stalk. During catalysis, ATP synthesis in the catalytic domain of F(1) is coupled via a rotary mechanism of the central stalk subunits to proton translocation.</text>
</comment>
<keyword evidence="7 12" id="KW-0406">Ion transport</keyword>
<dbReference type="EMBL" id="CP017675">
    <property type="protein sequence ID" value="APB33239.1"/>
    <property type="molecule type" value="Genomic_DNA"/>
</dbReference>
<comment type="similarity">
    <text evidence="1 12 13">Belongs to the ATPase B chain family.</text>
</comment>
<dbReference type="InterPro" id="IPR002146">
    <property type="entry name" value="ATP_synth_b/b'su_bac/chlpt"/>
</dbReference>
<dbReference type="GO" id="GO:0046961">
    <property type="term" value="F:proton-transporting ATPase activity, rotational mechanism"/>
    <property type="evidence" value="ECO:0007669"/>
    <property type="project" value="TreeGrafter"/>
</dbReference>
<evidence type="ECO:0000256" key="14">
    <source>
        <dbReference type="SAM" id="Coils"/>
    </source>
</evidence>
<sequence length="152" mass="16824">MMVWTGMLLAEAGGLFDLDATLPLMAIQFLVFVAILNAVFYKPLLRVVDEREEYVRSNQAQAKELQTKAGELTRQYDQELALARREAQKTLNTAQEQAKQSAQAQIRVAQQAAQTQLSQAQTDLLAQQAQALAQLEPQVQSLGEAILAKLLV</sequence>
<keyword evidence="5 12" id="KW-0375">Hydrogen ion transport</keyword>
<evidence type="ECO:0000256" key="7">
    <source>
        <dbReference type="ARBA" id="ARBA00023065"/>
    </source>
</evidence>
<evidence type="ECO:0000256" key="6">
    <source>
        <dbReference type="ARBA" id="ARBA00022989"/>
    </source>
</evidence>
<dbReference type="HAMAP" id="MF_01398">
    <property type="entry name" value="ATP_synth_b_bprime"/>
    <property type="match status" value="1"/>
</dbReference>
<dbReference type="GO" id="GO:0031676">
    <property type="term" value="C:plasma membrane-derived thylakoid membrane"/>
    <property type="evidence" value="ECO:0007669"/>
    <property type="project" value="UniProtKB-SubCell"/>
</dbReference>
<dbReference type="GO" id="GO:0046933">
    <property type="term" value="F:proton-transporting ATP synthase activity, rotational mechanism"/>
    <property type="evidence" value="ECO:0007669"/>
    <property type="project" value="UniProtKB-UniRule"/>
</dbReference>
<dbReference type="Proteomes" id="UP000180235">
    <property type="component" value="Chromosome"/>
</dbReference>
<dbReference type="AlphaFoldDB" id="A0A1J0ABD2"/>
<evidence type="ECO:0000256" key="1">
    <source>
        <dbReference type="ARBA" id="ARBA00005513"/>
    </source>
</evidence>
<keyword evidence="2 12" id="KW-0813">Transport</keyword>
<feature type="transmembrane region" description="Helical" evidence="12">
    <location>
        <begin position="20"/>
        <end position="41"/>
    </location>
</feature>
<dbReference type="PANTHER" id="PTHR33445">
    <property type="entry name" value="ATP SYNTHASE SUBUNIT B', CHLOROPLASTIC"/>
    <property type="match status" value="1"/>
</dbReference>
<dbReference type="HAMAP" id="MF_01399">
    <property type="entry name" value="ATP_synth_bprime"/>
    <property type="match status" value="1"/>
</dbReference>
<evidence type="ECO:0000313" key="15">
    <source>
        <dbReference type="EMBL" id="APB33239.1"/>
    </source>
</evidence>
<keyword evidence="6 12" id="KW-1133">Transmembrane helix</keyword>
<keyword evidence="8 12" id="KW-0472">Membrane</keyword>
<comment type="subunit">
    <text evidence="12">F-type ATPases have 2 components, F(1) - the catalytic core - and F(0) - the membrane proton channel. F(1) has five subunits: alpha(3), beta(3), gamma(1), delta(1), epsilon(1). F(0) has four main subunits: a(1), b(1), b'(1) and c(10-14). The alpha and beta chains form an alternating ring which encloses part of the gamma chain. F(1) is attached to F(0) by a central stalk formed by the gamma and epsilon chains, while a peripheral stalk is formed by the delta, b and b' chains.</text>
</comment>
<proteinExistence type="inferred from homology"/>
<dbReference type="PANTHER" id="PTHR33445:SF2">
    <property type="entry name" value="ATP SYNTHASE SUBUNIT B', CHLOROPLASTIC"/>
    <property type="match status" value="1"/>
</dbReference>
<dbReference type="InterPro" id="IPR050059">
    <property type="entry name" value="ATP_synthase_B_chain"/>
</dbReference>
<evidence type="ECO:0000256" key="13">
    <source>
        <dbReference type="RuleBase" id="RU003848"/>
    </source>
</evidence>
<dbReference type="NCBIfam" id="NF005607">
    <property type="entry name" value="PRK07353.1"/>
    <property type="match status" value="1"/>
</dbReference>
<dbReference type="CDD" id="cd06503">
    <property type="entry name" value="ATP-synt_Fo_b"/>
    <property type="match status" value="1"/>
</dbReference>
<evidence type="ECO:0000256" key="10">
    <source>
        <dbReference type="ARBA" id="ARBA00025198"/>
    </source>
</evidence>
<keyword evidence="12" id="KW-0793">Thylakoid</keyword>
<evidence type="ECO:0000256" key="11">
    <source>
        <dbReference type="ARBA" id="ARBA00037847"/>
    </source>
</evidence>
<keyword evidence="3 12" id="KW-0138">CF(0)</keyword>
<keyword evidence="15" id="KW-0378">Hydrolase</keyword>